<evidence type="ECO:0000256" key="1">
    <source>
        <dbReference type="SAM" id="Phobius"/>
    </source>
</evidence>
<keyword evidence="1" id="KW-0472">Membrane</keyword>
<reference evidence="3 4" key="3">
    <citation type="submission" date="2017-10" db="EMBL/GenBank/DDBJ databases">
        <title>Extensive intraspecific genome diversity in a model arbuscular mycorrhizal fungus.</title>
        <authorList>
            <person name="Chen E.C.H."/>
            <person name="Morin E."/>
            <person name="Baudet D."/>
            <person name="Noel J."/>
            <person name="Ndikumana S."/>
            <person name="Charron P."/>
            <person name="St-Onge C."/>
            <person name="Giorgi J."/>
            <person name="Grigoriev I.V."/>
            <person name="Roux C."/>
            <person name="Martin F.M."/>
            <person name="Corradi N."/>
        </authorList>
    </citation>
    <scope>NUCLEOTIDE SEQUENCE [LARGE SCALE GENOMIC DNA]</scope>
    <source>
        <strain evidence="3 4">A1</strain>
    </source>
</reference>
<protein>
    <submittedName>
        <fullName evidence="3">Uncharacterized protein</fullName>
    </submittedName>
</protein>
<reference evidence="3 4" key="4">
    <citation type="submission" date="2017-10" db="EMBL/GenBank/DDBJ databases">
        <title>Genome analyses suggest a sexual origin of heterokaryosis in a supposedly ancient asexual fungus.</title>
        <authorList>
            <person name="Corradi N."/>
            <person name="Sedzielewska K."/>
            <person name="Noel J."/>
            <person name="Charron P."/>
            <person name="Farinelli L."/>
            <person name="Marton T."/>
            <person name="Kruger M."/>
            <person name="Pelin A."/>
            <person name="Brachmann A."/>
            <person name="Corradi N."/>
        </authorList>
    </citation>
    <scope>NUCLEOTIDE SEQUENCE [LARGE SCALE GENOMIC DNA]</scope>
    <source>
        <strain evidence="3 4">A1</strain>
    </source>
</reference>
<reference evidence="2 5" key="1">
    <citation type="submission" date="2016-04" db="EMBL/GenBank/DDBJ databases">
        <title>Genome analyses suggest a sexual origin of heterokaryosis in a supposedly ancient asexual fungus.</title>
        <authorList>
            <person name="Ropars J."/>
            <person name="Sedzielewska K."/>
            <person name="Noel J."/>
            <person name="Charron P."/>
            <person name="Farinelli L."/>
            <person name="Marton T."/>
            <person name="Kruger M."/>
            <person name="Pelin A."/>
            <person name="Brachmann A."/>
            <person name="Corradi N."/>
        </authorList>
    </citation>
    <scope>NUCLEOTIDE SEQUENCE [LARGE SCALE GENOMIC DNA]</scope>
    <source>
        <strain evidence="2 5">A5</strain>
    </source>
</reference>
<keyword evidence="1" id="KW-1133">Transmembrane helix</keyword>
<evidence type="ECO:0000313" key="3">
    <source>
        <dbReference type="EMBL" id="PKC54137.1"/>
    </source>
</evidence>
<dbReference type="EMBL" id="LLXH01003508">
    <property type="protein sequence ID" value="PKC54137.1"/>
    <property type="molecule type" value="Genomic_DNA"/>
</dbReference>
<keyword evidence="1" id="KW-0812">Transmembrane</keyword>
<reference evidence="2 5" key="2">
    <citation type="submission" date="2017-09" db="EMBL/GenBank/DDBJ databases">
        <title>Extensive intraspecific genome diversity in a model arbuscular mycorrhizal fungus.</title>
        <authorList>
            <person name="Chen E.C."/>
            <person name="Morin E."/>
            <person name="Beaudet D."/>
            <person name="Noel J."/>
            <person name="Ndikumana S."/>
            <person name="Charron P."/>
            <person name="St-Onge C."/>
            <person name="Giorgi J."/>
            <person name="Grigoriev I.V."/>
            <person name="Roux C."/>
            <person name="Martin F.M."/>
            <person name="Corradi N."/>
        </authorList>
    </citation>
    <scope>NUCLEOTIDE SEQUENCE [LARGE SCALE GENOMIC DNA]</scope>
    <source>
        <strain evidence="2 5">A5</strain>
    </source>
</reference>
<evidence type="ECO:0000313" key="2">
    <source>
        <dbReference type="EMBL" id="PKB96107.1"/>
    </source>
</evidence>
<feature type="transmembrane region" description="Helical" evidence="1">
    <location>
        <begin position="37"/>
        <end position="55"/>
    </location>
</feature>
<evidence type="ECO:0000313" key="5">
    <source>
        <dbReference type="Proteomes" id="UP000232722"/>
    </source>
</evidence>
<gene>
    <name evidence="3" type="ORF">RhiirA1_477898</name>
    <name evidence="2" type="ORF">RhiirA5_435431</name>
</gene>
<evidence type="ECO:0000313" key="4">
    <source>
        <dbReference type="Proteomes" id="UP000232688"/>
    </source>
</evidence>
<dbReference type="Proteomes" id="UP000232688">
    <property type="component" value="Unassembled WGS sequence"/>
</dbReference>
<dbReference type="AlphaFoldDB" id="A0A2I1F4Z1"/>
<name>A0A2I1F4Z1_9GLOM</name>
<comment type="caution">
    <text evidence="3">The sequence shown here is derived from an EMBL/GenBank/DDBJ whole genome shotgun (WGS) entry which is preliminary data.</text>
</comment>
<dbReference type="Proteomes" id="UP000232722">
    <property type="component" value="Unassembled WGS sequence"/>
</dbReference>
<dbReference type="EMBL" id="LLXJ01004152">
    <property type="protein sequence ID" value="PKB96107.1"/>
    <property type="molecule type" value="Genomic_DNA"/>
</dbReference>
<dbReference type="VEuPathDB" id="FungiDB:RhiirA1_477898"/>
<proteinExistence type="predicted"/>
<dbReference type="OrthoDB" id="2352140at2759"/>
<accession>A0A2I1F4Z1</accession>
<sequence length="58" mass="6730">MNNDLWNIATKYNFINSDGTINNTTTIIQDPDSNTNLFNWFFTSLLAVYNLLTVGEYY</sequence>
<organism evidence="3 4">
    <name type="scientific">Rhizophagus irregularis</name>
    <dbReference type="NCBI Taxonomy" id="588596"/>
    <lineage>
        <taxon>Eukaryota</taxon>
        <taxon>Fungi</taxon>
        <taxon>Fungi incertae sedis</taxon>
        <taxon>Mucoromycota</taxon>
        <taxon>Glomeromycotina</taxon>
        <taxon>Glomeromycetes</taxon>
        <taxon>Glomerales</taxon>
        <taxon>Glomeraceae</taxon>
        <taxon>Rhizophagus</taxon>
    </lineage>
</organism>